<feature type="signal peptide" evidence="1">
    <location>
        <begin position="1"/>
        <end position="24"/>
    </location>
</feature>
<comment type="caution">
    <text evidence="3">The sequence shown here is derived from an EMBL/GenBank/DDBJ whole genome shotgun (WGS) entry which is preliminary data.</text>
</comment>
<evidence type="ECO:0000259" key="2">
    <source>
        <dbReference type="Pfam" id="PF10988"/>
    </source>
</evidence>
<name>A0ABT8F5J4_9BACT</name>
<evidence type="ECO:0000256" key="1">
    <source>
        <dbReference type="SAM" id="SignalP"/>
    </source>
</evidence>
<dbReference type="Pfam" id="PF10988">
    <property type="entry name" value="DUF2807"/>
    <property type="match status" value="1"/>
</dbReference>
<dbReference type="Proteomes" id="UP001168552">
    <property type="component" value="Unassembled WGS sequence"/>
</dbReference>
<reference evidence="3" key="1">
    <citation type="submission" date="2023-06" db="EMBL/GenBank/DDBJ databases">
        <title>Cytophagales bacterium Strain LB-30, isolated from soil.</title>
        <authorList>
            <person name="Liu B."/>
        </authorList>
    </citation>
    <scope>NUCLEOTIDE SEQUENCE</scope>
    <source>
        <strain evidence="3">LB-30</strain>
    </source>
</reference>
<dbReference type="EMBL" id="JAUHJS010000004">
    <property type="protein sequence ID" value="MDN4165634.1"/>
    <property type="molecule type" value="Genomic_DNA"/>
</dbReference>
<dbReference type="Gene3D" id="2.160.20.120">
    <property type="match status" value="1"/>
</dbReference>
<dbReference type="RefSeq" id="WP_320004164.1">
    <property type="nucleotide sequence ID" value="NZ_JAUHJS010000004.1"/>
</dbReference>
<organism evidence="3 4">
    <name type="scientific">Shiella aurantiaca</name>
    <dbReference type="NCBI Taxonomy" id="3058365"/>
    <lineage>
        <taxon>Bacteria</taxon>
        <taxon>Pseudomonadati</taxon>
        <taxon>Bacteroidota</taxon>
        <taxon>Cytophagia</taxon>
        <taxon>Cytophagales</taxon>
        <taxon>Shiellaceae</taxon>
        <taxon>Shiella</taxon>
    </lineage>
</organism>
<sequence>MTTTIKTLVHLTLGALLFSSCQWAEDPGPIQEETEYFSEDNFYQIEVGDALRVEIFQDNFFEVRARGDERNLDDLMVYTSGDRLFIRFEDNDRRRHETYVYITLPRLTYLKVKQAANVRIDTWQAEEKLVFDFQEAASGTLQSLVAPEMEFRLSGASCVNVSGETVQMDYVGKEASSLKGIDLFTQETHAVLEGASQLEVTVRDFLKARLDGASLLKYQGNPEIDSEVSGASTLRKY</sequence>
<keyword evidence="1" id="KW-0732">Signal</keyword>
<dbReference type="PROSITE" id="PS51257">
    <property type="entry name" value="PROKAR_LIPOPROTEIN"/>
    <property type="match status" value="1"/>
</dbReference>
<gene>
    <name evidence="3" type="ORF">QWY31_08980</name>
</gene>
<accession>A0ABT8F5J4</accession>
<protein>
    <submittedName>
        <fullName evidence="3">DUF2807 domain-containing protein</fullName>
    </submittedName>
</protein>
<evidence type="ECO:0000313" key="4">
    <source>
        <dbReference type="Proteomes" id="UP001168552"/>
    </source>
</evidence>
<keyword evidence="4" id="KW-1185">Reference proteome</keyword>
<dbReference type="InterPro" id="IPR021255">
    <property type="entry name" value="DUF2807"/>
</dbReference>
<proteinExistence type="predicted"/>
<evidence type="ECO:0000313" key="3">
    <source>
        <dbReference type="EMBL" id="MDN4165634.1"/>
    </source>
</evidence>
<feature type="chain" id="PRO_5046155899" evidence="1">
    <location>
        <begin position="25"/>
        <end position="237"/>
    </location>
</feature>
<feature type="domain" description="Putative auto-transporter adhesin head GIN" evidence="2">
    <location>
        <begin position="41"/>
        <end position="222"/>
    </location>
</feature>